<gene>
    <name evidence="1" type="ORF">SGM_1926</name>
</gene>
<dbReference type="AlphaFoldDB" id="F3NFM7"/>
<evidence type="ECO:0000313" key="2">
    <source>
        <dbReference type="Proteomes" id="UP000003022"/>
    </source>
</evidence>
<organism evidence="1 2">
    <name type="scientific">Streptomyces griseoaurantiacus M045</name>
    <dbReference type="NCBI Taxonomy" id="996637"/>
    <lineage>
        <taxon>Bacteria</taxon>
        <taxon>Bacillati</taxon>
        <taxon>Actinomycetota</taxon>
        <taxon>Actinomycetes</taxon>
        <taxon>Kitasatosporales</taxon>
        <taxon>Streptomycetaceae</taxon>
        <taxon>Streptomyces</taxon>
        <taxon>Streptomyces aurantiacus group</taxon>
    </lineage>
</organism>
<evidence type="ECO:0000313" key="1">
    <source>
        <dbReference type="EMBL" id="EGG47840.1"/>
    </source>
</evidence>
<name>F3NFM7_9ACTN</name>
<dbReference type="EMBL" id="AEYX01000029">
    <property type="protein sequence ID" value="EGG47840.1"/>
    <property type="molecule type" value="Genomic_DNA"/>
</dbReference>
<protein>
    <submittedName>
        <fullName evidence="1">Uncharacterized protein</fullName>
    </submittedName>
</protein>
<sequence length="45" mass="4499">MRRGAAGGGSGGRARVPFGAVFPVCCGAWAARSRAPRGRRGARGA</sequence>
<reference evidence="1 2" key="1">
    <citation type="journal article" date="2011" name="J. Bacteriol.">
        <title>Draft genome sequence of the marine bacterium Streptomyces griseoaurantiacus M045, which produces novel manumycin-type antibiotics with a pABA core component.</title>
        <authorList>
            <person name="Li F."/>
            <person name="Jiang P."/>
            <person name="Zheng H."/>
            <person name="Wang S."/>
            <person name="Zhao G."/>
            <person name="Qin S."/>
            <person name="Liu Z."/>
        </authorList>
    </citation>
    <scope>NUCLEOTIDE SEQUENCE [LARGE SCALE GENOMIC DNA]</scope>
    <source>
        <strain evidence="1 2">M045</strain>
    </source>
</reference>
<accession>F3NFM7</accession>
<comment type="caution">
    <text evidence="1">The sequence shown here is derived from an EMBL/GenBank/DDBJ whole genome shotgun (WGS) entry which is preliminary data.</text>
</comment>
<proteinExistence type="predicted"/>
<dbReference type="Proteomes" id="UP000003022">
    <property type="component" value="Unassembled WGS sequence"/>
</dbReference>
<keyword evidence="2" id="KW-1185">Reference proteome</keyword>